<name>A0A2B8R0I1_BACCE</name>
<evidence type="ECO:0000313" key="1">
    <source>
        <dbReference type="EMBL" id="PFU37367.1"/>
    </source>
</evidence>
<gene>
    <name evidence="1" type="ORF">COK86_29110</name>
</gene>
<dbReference type="AlphaFoldDB" id="A0A2B8R0I1"/>
<sequence>MSKLFVFGNGFDLDHKLPTSYEHFHQYLLKTYPGARKLTPSYDVSIQTHEGEIDVGNTEAVAFIRQAISEVEGDNWWNVESSLAHLPFEDYLSDQEDLFDL</sequence>
<dbReference type="Pfam" id="PF14253">
    <property type="entry name" value="AbiH"/>
    <property type="match status" value="1"/>
</dbReference>
<reference evidence="1 2" key="1">
    <citation type="submission" date="2017-09" db="EMBL/GenBank/DDBJ databases">
        <title>Large-scale bioinformatics analysis of Bacillus genomes uncovers conserved roles of natural products in bacterial physiology.</title>
        <authorList>
            <consortium name="Agbiome Team Llc"/>
            <person name="Bleich R.M."/>
            <person name="Grubbs K.J."/>
            <person name="Santa Maria K.C."/>
            <person name="Allen S.E."/>
            <person name="Farag S."/>
            <person name="Shank E.A."/>
            <person name="Bowers A."/>
        </authorList>
    </citation>
    <scope>NUCLEOTIDE SEQUENCE [LARGE SCALE GENOMIC DNA]</scope>
    <source>
        <strain evidence="1 2">AFS061806</strain>
    </source>
</reference>
<evidence type="ECO:0000313" key="2">
    <source>
        <dbReference type="Proteomes" id="UP000224076"/>
    </source>
</evidence>
<organism evidence="1 2">
    <name type="scientific">Bacillus cereus</name>
    <dbReference type="NCBI Taxonomy" id="1396"/>
    <lineage>
        <taxon>Bacteria</taxon>
        <taxon>Bacillati</taxon>
        <taxon>Bacillota</taxon>
        <taxon>Bacilli</taxon>
        <taxon>Bacillales</taxon>
        <taxon>Bacillaceae</taxon>
        <taxon>Bacillus</taxon>
        <taxon>Bacillus cereus group</taxon>
    </lineage>
</organism>
<dbReference type="EMBL" id="NVDG01000073">
    <property type="protein sequence ID" value="PFU37367.1"/>
    <property type="molecule type" value="Genomic_DNA"/>
</dbReference>
<dbReference type="Proteomes" id="UP000224076">
    <property type="component" value="Unassembled WGS sequence"/>
</dbReference>
<proteinExistence type="predicted"/>
<evidence type="ECO:0008006" key="3">
    <source>
        <dbReference type="Google" id="ProtNLM"/>
    </source>
</evidence>
<dbReference type="InterPro" id="IPR025935">
    <property type="entry name" value="AbiH"/>
</dbReference>
<comment type="caution">
    <text evidence="1">The sequence shown here is derived from an EMBL/GenBank/DDBJ whole genome shotgun (WGS) entry which is preliminary data.</text>
</comment>
<protein>
    <recommendedName>
        <fullName evidence="3">Bacteriophage abortive infection AbiH</fullName>
    </recommendedName>
</protein>
<accession>A0A2B8R0I1</accession>